<organism evidence="1 2">
    <name type="scientific">Mycena rosella</name>
    <name type="common">Pink bonnet</name>
    <name type="synonym">Agaricus rosellus</name>
    <dbReference type="NCBI Taxonomy" id="1033263"/>
    <lineage>
        <taxon>Eukaryota</taxon>
        <taxon>Fungi</taxon>
        <taxon>Dikarya</taxon>
        <taxon>Basidiomycota</taxon>
        <taxon>Agaricomycotina</taxon>
        <taxon>Agaricomycetes</taxon>
        <taxon>Agaricomycetidae</taxon>
        <taxon>Agaricales</taxon>
        <taxon>Marasmiineae</taxon>
        <taxon>Mycenaceae</taxon>
        <taxon>Mycena</taxon>
    </lineage>
</organism>
<dbReference type="Proteomes" id="UP001221757">
    <property type="component" value="Unassembled WGS sequence"/>
</dbReference>
<keyword evidence="2" id="KW-1185">Reference proteome</keyword>
<evidence type="ECO:0000313" key="2">
    <source>
        <dbReference type="Proteomes" id="UP001221757"/>
    </source>
</evidence>
<comment type="caution">
    <text evidence="1">The sequence shown here is derived from an EMBL/GenBank/DDBJ whole genome shotgun (WGS) entry which is preliminary data.</text>
</comment>
<gene>
    <name evidence="1" type="ORF">B0H17DRAFT_1210246</name>
</gene>
<evidence type="ECO:0000313" key="1">
    <source>
        <dbReference type="EMBL" id="KAJ7667348.1"/>
    </source>
</evidence>
<sequence length="227" mass="23165">MRVPLFSTGIVVLSLSQGSSAFFIFCFLVQLLSWGTSRCGWQPQQSIGAAPPAPPPPAPITCGTGTYLWGMQCLSTTGVCKIAPVLQKFAHKSKPCGCQAPGAAFDADKTVCDPAPANGKIGCETASTGASSSYQLVKGNCLPAAVKSCGTNERVASGPRNKGCICLPITTPDGVAGQACPAMTSSDGLGNHGRMICSLEANGNPRCTPECAGGFEPYGNTQCAAIV</sequence>
<name>A0AAD7CX12_MYCRO</name>
<dbReference type="AlphaFoldDB" id="A0AAD7CX12"/>
<protein>
    <submittedName>
        <fullName evidence="1">Uncharacterized protein</fullName>
    </submittedName>
</protein>
<dbReference type="EMBL" id="JARKIE010000201">
    <property type="protein sequence ID" value="KAJ7667348.1"/>
    <property type="molecule type" value="Genomic_DNA"/>
</dbReference>
<proteinExistence type="predicted"/>
<reference evidence="1" key="1">
    <citation type="submission" date="2023-03" db="EMBL/GenBank/DDBJ databases">
        <title>Massive genome expansion in bonnet fungi (Mycena s.s.) driven by repeated elements and novel gene families across ecological guilds.</title>
        <authorList>
            <consortium name="Lawrence Berkeley National Laboratory"/>
            <person name="Harder C.B."/>
            <person name="Miyauchi S."/>
            <person name="Viragh M."/>
            <person name="Kuo A."/>
            <person name="Thoen E."/>
            <person name="Andreopoulos B."/>
            <person name="Lu D."/>
            <person name="Skrede I."/>
            <person name="Drula E."/>
            <person name="Henrissat B."/>
            <person name="Morin E."/>
            <person name="Kohler A."/>
            <person name="Barry K."/>
            <person name="LaButti K."/>
            <person name="Morin E."/>
            <person name="Salamov A."/>
            <person name="Lipzen A."/>
            <person name="Mereny Z."/>
            <person name="Hegedus B."/>
            <person name="Baldrian P."/>
            <person name="Stursova M."/>
            <person name="Weitz H."/>
            <person name="Taylor A."/>
            <person name="Grigoriev I.V."/>
            <person name="Nagy L.G."/>
            <person name="Martin F."/>
            <person name="Kauserud H."/>
        </authorList>
    </citation>
    <scope>NUCLEOTIDE SEQUENCE</scope>
    <source>
        <strain evidence="1">CBHHK067</strain>
    </source>
</reference>
<accession>A0AAD7CX12</accession>